<dbReference type="PANTHER" id="PTHR42964">
    <property type="entry name" value="ENOYL-COA HYDRATASE"/>
    <property type="match status" value="1"/>
</dbReference>
<dbReference type="Pfam" id="PF00378">
    <property type="entry name" value="ECH_1"/>
    <property type="match status" value="1"/>
</dbReference>
<dbReference type="GO" id="GO:0016853">
    <property type="term" value="F:isomerase activity"/>
    <property type="evidence" value="ECO:0007669"/>
    <property type="project" value="UniProtKB-KW"/>
</dbReference>
<comment type="similarity">
    <text evidence="1">Belongs to the enoyl-CoA hydratase/isomerase family.</text>
</comment>
<dbReference type="InterPro" id="IPR051683">
    <property type="entry name" value="Enoyl-CoA_Hydratase/Isomerase"/>
</dbReference>
<dbReference type="HOGENOM" id="CLU_009834_7_3_11"/>
<dbReference type="Gene3D" id="6.10.30.40">
    <property type="match status" value="1"/>
</dbReference>
<keyword evidence="2" id="KW-0413">Isomerase</keyword>
<dbReference type="EMBL" id="CP001700">
    <property type="protein sequence ID" value="ACU71514.1"/>
    <property type="molecule type" value="Genomic_DNA"/>
</dbReference>
<accession>C7PXR1</accession>
<proteinExistence type="inferred from homology"/>
<dbReference type="RefSeq" id="WP_012786807.1">
    <property type="nucleotide sequence ID" value="NC_013131.1"/>
</dbReference>
<evidence type="ECO:0000256" key="1">
    <source>
        <dbReference type="ARBA" id="ARBA00005254"/>
    </source>
</evidence>
<dbReference type="OrthoDB" id="9790967at2"/>
<evidence type="ECO:0000313" key="2">
    <source>
        <dbReference type="EMBL" id="ACU71514.1"/>
    </source>
</evidence>
<name>C7PXR1_CATAD</name>
<dbReference type="CDD" id="cd06558">
    <property type="entry name" value="crotonase-like"/>
    <property type="match status" value="1"/>
</dbReference>
<protein>
    <submittedName>
        <fullName evidence="2">Enoyl-CoA hydratase/isomerase</fullName>
    </submittedName>
</protein>
<dbReference type="PANTHER" id="PTHR42964:SF1">
    <property type="entry name" value="POLYKETIDE BIOSYNTHESIS ENOYL-COA HYDRATASE PKSH-RELATED"/>
    <property type="match status" value="1"/>
</dbReference>
<dbReference type="Gene3D" id="3.90.226.10">
    <property type="entry name" value="2-enoyl-CoA Hydratase, Chain A, domain 1"/>
    <property type="match status" value="1"/>
</dbReference>
<evidence type="ECO:0000313" key="3">
    <source>
        <dbReference type="Proteomes" id="UP000000851"/>
    </source>
</evidence>
<dbReference type="eggNOG" id="COG1024">
    <property type="taxonomic scope" value="Bacteria"/>
</dbReference>
<dbReference type="AlphaFoldDB" id="C7PXR1"/>
<sequence length="268" mass="27802">MDVTNRAPNGVPHKAIRVFEFGTGSAPVIDDALISALHRALDKALAAPECRILLLTSATPGVFNVGMNVAAAGQAGVGVGGEGEDENEAAAARRTGGAYFDLLERFTLAPLIVAAAVEGRVAGGGVGLVAACDFVAASEAATFGLPEALWGLLPCCVLPFLIRRVGFARAYSMALTTRPVSAPEAVACGLADEISEHPGTAIRRLALRADKIDTATIAALKAYSQRLWPLPDGVRDLAVDELGRLMTLPAVRGRMAAFANGGRFPWEG</sequence>
<gene>
    <name evidence="2" type="ordered locus">Caci_2596</name>
</gene>
<dbReference type="KEGG" id="cai:Caci_2596"/>
<dbReference type="InParanoid" id="C7PXR1"/>
<dbReference type="STRING" id="479433.Caci_2596"/>
<keyword evidence="3" id="KW-1185">Reference proteome</keyword>
<dbReference type="InterPro" id="IPR029045">
    <property type="entry name" value="ClpP/crotonase-like_dom_sf"/>
</dbReference>
<organism evidence="2 3">
    <name type="scientific">Catenulispora acidiphila (strain DSM 44928 / JCM 14897 / NBRC 102108 / NRRL B-24433 / ID139908)</name>
    <dbReference type="NCBI Taxonomy" id="479433"/>
    <lineage>
        <taxon>Bacteria</taxon>
        <taxon>Bacillati</taxon>
        <taxon>Actinomycetota</taxon>
        <taxon>Actinomycetes</taxon>
        <taxon>Catenulisporales</taxon>
        <taxon>Catenulisporaceae</taxon>
        <taxon>Catenulispora</taxon>
    </lineage>
</organism>
<dbReference type="InterPro" id="IPR001753">
    <property type="entry name" value="Enoyl-CoA_hydra/iso"/>
</dbReference>
<dbReference type="Proteomes" id="UP000000851">
    <property type="component" value="Chromosome"/>
</dbReference>
<reference evidence="2 3" key="1">
    <citation type="journal article" date="2009" name="Stand. Genomic Sci.">
        <title>Complete genome sequence of Catenulispora acidiphila type strain (ID 139908).</title>
        <authorList>
            <person name="Copeland A."/>
            <person name="Lapidus A."/>
            <person name="Glavina Del Rio T."/>
            <person name="Nolan M."/>
            <person name="Lucas S."/>
            <person name="Chen F."/>
            <person name="Tice H."/>
            <person name="Cheng J.F."/>
            <person name="Bruce D."/>
            <person name="Goodwin L."/>
            <person name="Pitluck S."/>
            <person name="Mikhailova N."/>
            <person name="Pati A."/>
            <person name="Ivanova N."/>
            <person name="Mavromatis K."/>
            <person name="Chen A."/>
            <person name="Palaniappan K."/>
            <person name="Chain P."/>
            <person name="Land M."/>
            <person name="Hauser L."/>
            <person name="Chang Y.J."/>
            <person name="Jeffries C.D."/>
            <person name="Chertkov O."/>
            <person name="Brettin T."/>
            <person name="Detter J.C."/>
            <person name="Han C."/>
            <person name="Ali Z."/>
            <person name="Tindall B.J."/>
            <person name="Goker M."/>
            <person name="Bristow J."/>
            <person name="Eisen J.A."/>
            <person name="Markowitz V."/>
            <person name="Hugenholtz P."/>
            <person name="Kyrpides N.C."/>
            <person name="Klenk H.P."/>
        </authorList>
    </citation>
    <scope>NUCLEOTIDE SEQUENCE [LARGE SCALE GENOMIC DNA]</scope>
    <source>
        <strain evidence="3">DSM 44928 / JCM 14897 / NBRC 102108 / NRRL B-24433 / ID139908</strain>
    </source>
</reference>
<dbReference type="SUPFAM" id="SSF52096">
    <property type="entry name" value="ClpP/crotonase"/>
    <property type="match status" value="1"/>
</dbReference>